<dbReference type="InterPro" id="IPR029062">
    <property type="entry name" value="Class_I_gatase-like"/>
</dbReference>
<comment type="caution">
    <text evidence="18">The sequence shown here is derived from an EMBL/GenBank/DDBJ whole genome shotgun (WGS) entry which is preliminary data.</text>
</comment>
<evidence type="ECO:0000313" key="18">
    <source>
        <dbReference type="EMBL" id="RKS19030.1"/>
    </source>
</evidence>
<sequence>MKKNDANSDGAENKKQHDLAKNKSDGTDQFMTTDQGVKINDDNNSLKAGERGPSLLEDFILREKITHFDHERIPERIVHARGSAAHGYFQPNADASTYSKAGFLQDPNAITPVFVRFSTVAGFRGSTDLARDVRGFAVKFYTEEGNFDLVGNNIPVFFIQDASKFPDLIHAVKPEPHNEIPQAASAHDTFWDFISLMPESMHMVMWAMSDRAIPRSYRMMEGFGVHTFRLIDKNNKSNFVKFHWKPKLGTHAVVWDEAVKISGNDPDFHRRDLWEAIENGSFPEWELGVQVIPEADEHKYDFDLLDPTKLVPEELVPVTIIGKMVLNRNPDNFFAETEQVAFHPGHVVPGIDFTNDPLLQGRLFSYTDTQLSRLGSPNFHEIPINRTIAPMHNNQRDGHMRQEINTGRVSYFPNSLGGGCPYQAKIAEGGFASFNERIDARKVRERSESFSDHFSQAKLFFESQTEVEQQHIINAFRFELSKVETPEIRTRMLGLLSQVDKGLAQKVAANLGIAVPDKPEKPMNKGIGADADQNKHEPKAVKAAVQKSDALSMINNKTNSKTIESRVVAFLCSDGVDSQSINAMKAALEKEKAVVKIIGTNATAITGSDTKKIKVDHNLLTVSSVLFDAVFIPAGKASAEALGKEEKAIEFLNDAYKHCKAIAADKEGITLLNHTNFILKLSDENSKENGVFTNEVPKSNLPQDFIEAMGNHRVWKRENSL</sequence>
<dbReference type="PANTHER" id="PTHR42821:SF1">
    <property type="entry name" value="CATALASE-B"/>
    <property type="match status" value="1"/>
</dbReference>
<dbReference type="SUPFAM" id="SSF52317">
    <property type="entry name" value="Class I glutamine amidotransferase-like"/>
    <property type="match status" value="1"/>
</dbReference>
<dbReference type="Gene3D" id="1.20.1370.20">
    <property type="match status" value="1"/>
</dbReference>
<dbReference type="AlphaFoldDB" id="A0A495M1M8"/>
<comment type="function">
    <text evidence="2 10">Decomposes hydrogen peroxide into water and oxygen; serves to protect cells from the toxic effects of hydrogen peroxide.</text>
</comment>
<dbReference type="InterPro" id="IPR020835">
    <property type="entry name" value="Catalase_sf"/>
</dbReference>
<dbReference type="SUPFAM" id="SSF56634">
    <property type="entry name" value="Heme-dependent catalase-like"/>
    <property type="match status" value="1"/>
</dbReference>
<reference evidence="18 19" key="1">
    <citation type="submission" date="2018-10" db="EMBL/GenBank/DDBJ databases">
        <title>Genomic Encyclopedia of Archaeal and Bacterial Type Strains, Phase II (KMG-II): from individual species to whole genera.</title>
        <authorList>
            <person name="Goeker M."/>
        </authorList>
    </citation>
    <scope>NUCLEOTIDE SEQUENCE [LARGE SCALE GENOMIC DNA]</scope>
    <source>
        <strain evidence="18 19">DSM 29537</strain>
    </source>
</reference>
<evidence type="ECO:0000256" key="8">
    <source>
        <dbReference type="ARBA" id="ARBA00023004"/>
    </source>
</evidence>
<dbReference type="RefSeq" id="WP_121377270.1">
    <property type="nucleotide sequence ID" value="NZ_RBLC01000005.1"/>
</dbReference>
<keyword evidence="6 10" id="KW-0479">Metal-binding</keyword>
<feature type="active site" evidence="11">
    <location>
        <position position="79"/>
    </location>
</feature>
<name>A0A495M1M8_9FLAO</name>
<dbReference type="PIRSF" id="PIRSF038927">
    <property type="entry name" value="Catalase_clade2"/>
    <property type="match status" value="1"/>
</dbReference>
<dbReference type="FunFam" id="2.40.180.10:FF:000003">
    <property type="entry name" value="Catalase"/>
    <property type="match status" value="1"/>
</dbReference>
<dbReference type="PROSITE" id="PS00437">
    <property type="entry name" value="CATALASE_1"/>
    <property type="match status" value="1"/>
</dbReference>
<feature type="region of interest" description="Disordered" evidence="16">
    <location>
        <begin position="1"/>
        <end position="50"/>
    </location>
</feature>
<dbReference type="PANTHER" id="PTHR42821">
    <property type="entry name" value="CATALASE"/>
    <property type="match status" value="1"/>
</dbReference>
<evidence type="ECO:0000256" key="15">
    <source>
        <dbReference type="RuleBase" id="RU000498"/>
    </source>
</evidence>
<evidence type="ECO:0000256" key="10">
    <source>
        <dbReference type="PIRNR" id="PIRNR038927"/>
    </source>
</evidence>
<dbReference type="PRINTS" id="PR00067">
    <property type="entry name" value="CATALASE"/>
</dbReference>
<dbReference type="InterPro" id="IPR010582">
    <property type="entry name" value="Catalase_immune_responsive"/>
</dbReference>
<comment type="cofactor">
    <cofactor evidence="1 10 12">
        <name>heme</name>
        <dbReference type="ChEBI" id="CHEBI:30413"/>
    </cofactor>
</comment>
<feature type="domain" description="Catalase core" evidence="17">
    <location>
        <begin position="32"/>
        <end position="420"/>
    </location>
</feature>
<dbReference type="CDD" id="cd03132">
    <property type="entry name" value="GATase1_catalase"/>
    <property type="match status" value="1"/>
</dbReference>
<dbReference type="Gene3D" id="3.40.50.880">
    <property type="match status" value="1"/>
</dbReference>
<evidence type="ECO:0000259" key="17">
    <source>
        <dbReference type="SMART" id="SM01060"/>
    </source>
</evidence>
<dbReference type="GO" id="GO:0004096">
    <property type="term" value="F:catalase activity"/>
    <property type="evidence" value="ECO:0007669"/>
    <property type="project" value="UniProtKB-UniRule"/>
</dbReference>
<evidence type="ECO:0000256" key="2">
    <source>
        <dbReference type="ARBA" id="ARBA00002974"/>
    </source>
</evidence>
<gene>
    <name evidence="18" type="ORF">CLV94_2981</name>
</gene>
<accession>A0A495M1M8</accession>
<feature type="binding site" description="axial binding residue" evidence="12">
    <location>
        <position position="366"/>
    </location>
    <ligand>
        <name>heme</name>
        <dbReference type="ChEBI" id="CHEBI:30413"/>
    </ligand>
    <ligandPart>
        <name>Fe</name>
        <dbReference type="ChEBI" id="CHEBI:18248"/>
    </ligandPart>
</feature>
<keyword evidence="7 10" id="KW-0560">Oxidoreductase</keyword>
<keyword evidence="9 10" id="KW-0376">Hydrogen peroxide</keyword>
<evidence type="ECO:0000313" key="19">
    <source>
        <dbReference type="Proteomes" id="UP000277579"/>
    </source>
</evidence>
<evidence type="ECO:0000256" key="6">
    <source>
        <dbReference type="ARBA" id="ARBA00022723"/>
    </source>
</evidence>
<evidence type="ECO:0000256" key="1">
    <source>
        <dbReference type="ARBA" id="ARBA00001971"/>
    </source>
</evidence>
<dbReference type="FunFam" id="1.20.1370.20:FF:000001">
    <property type="entry name" value="Catalase HPII"/>
    <property type="match status" value="1"/>
</dbReference>
<dbReference type="GO" id="GO:0020037">
    <property type="term" value="F:heme binding"/>
    <property type="evidence" value="ECO:0007669"/>
    <property type="project" value="UniProtKB-UniRule"/>
</dbReference>
<dbReference type="CDD" id="cd08155">
    <property type="entry name" value="catalase_clade_2"/>
    <property type="match status" value="1"/>
</dbReference>
<evidence type="ECO:0000256" key="14">
    <source>
        <dbReference type="PIRSR" id="PIRSR038927-4"/>
    </source>
</evidence>
<evidence type="ECO:0000256" key="3">
    <source>
        <dbReference type="ARBA" id="ARBA00010660"/>
    </source>
</evidence>
<dbReference type="InterPro" id="IPR011614">
    <property type="entry name" value="Catalase_core"/>
</dbReference>
<dbReference type="InterPro" id="IPR024708">
    <property type="entry name" value="Catalase_AS"/>
</dbReference>
<evidence type="ECO:0000256" key="13">
    <source>
        <dbReference type="PIRSR" id="PIRSR038927-3"/>
    </source>
</evidence>
<dbReference type="InterPro" id="IPR041399">
    <property type="entry name" value="Catalase_large_C"/>
</dbReference>
<dbReference type="GO" id="GO:0042744">
    <property type="term" value="P:hydrogen peroxide catabolic process"/>
    <property type="evidence" value="ECO:0007669"/>
    <property type="project" value="UniProtKB-UniRule"/>
</dbReference>
<dbReference type="InterPro" id="IPR002226">
    <property type="entry name" value="Catalase_haem_BS"/>
</dbReference>
<evidence type="ECO:0000256" key="5">
    <source>
        <dbReference type="ARBA" id="ARBA00022617"/>
    </source>
</evidence>
<dbReference type="GO" id="GO:0006979">
    <property type="term" value="P:response to oxidative stress"/>
    <property type="evidence" value="ECO:0007669"/>
    <property type="project" value="InterPro"/>
</dbReference>
<comment type="catalytic activity">
    <reaction evidence="10 15">
        <text>2 H2O2 = O2 + 2 H2O</text>
        <dbReference type="Rhea" id="RHEA:20309"/>
        <dbReference type="ChEBI" id="CHEBI:15377"/>
        <dbReference type="ChEBI" id="CHEBI:15379"/>
        <dbReference type="ChEBI" id="CHEBI:16240"/>
        <dbReference type="EC" id="1.11.1.6"/>
    </reaction>
</comment>
<dbReference type="InterPro" id="IPR018028">
    <property type="entry name" value="Catalase"/>
</dbReference>
<keyword evidence="8 10" id="KW-0408">Iron</keyword>
<dbReference type="InterPro" id="IPR043156">
    <property type="entry name" value="Catalase_clade2_helical"/>
</dbReference>
<evidence type="ECO:0000256" key="4">
    <source>
        <dbReference type="ARBA" id="ARBA00022559"/>
    </source>
</evidence>
<keyword evidence="5 10" id="KW-0349">Heme</keyword>
<dbReference type="Pfam" id="PF06628">
    <property type="entry name" value="Catalase-rel"/>
    <property type="match status" value="1"/>
</dbReference>
<keyword evidence="19" id="KW-1185">Reference proteome</keyword>
<dbReference type="GO" id="GO:0046872">
    <property type="term" value="F:metal ion binding"/>
    <property type="evidence" value="ECO:0007669"/>
    <property type="project" value="UniProtKB-KW"/>
</dbReference>
<dbReference type="SMART" id="SM01060">
    <property type="entry name" value="Catalase"/>
    <property type="match status" value="1"/>
</dbReference>
<evidence type="ECO:0000256" key="12">
    <source>
        <dbReference type="PIRSR" id="PIRSR038927-2"/>
    </source>
</evidence>
<dbReference type="PROSITE" id="PS00438">
    <property type="entry name" value="CATALASE_2"/>
    <property type="match status" value="1"/>
</dbReference>
<dbReference type="Gene3D" id="2.40.180.10">
    <property type="entry name" value="Catalase core domain"/>
    <property type="match status" value="1"/>
</dbReference>
<dbReference type="EC" id="1.11.1.6" evidence="10 15"/>
<feature type="binding site" evidence="13">
    <location>
        <position position="116"/>
    </location>
    <ligand>
        <name>heme</name>
        <dbReference type="ChEBI" id="CHEBI:30413"/>
    </ligand>
</feature>
<proteinExistence type="inferred from homology"/>
<evidence type="ECO:0000256" key="9">
    <source>
        <dbReference type="ARBA" id="ARBA00023324"/>
    </source>
</evidence>
<dbReference type="Pfam" id="PF18011">
    <property type="entry name" value="Catalase_C"/>
    <property type="match status" value="1"/>
</dbReference>
<evidence type="ECO:0000256" key="7">
    <source>
        <dbReference type="ARBA" id="ARBA00023002"/>
    </source>
</evidence>
<dbReference type="EMBL" id="RBLC01000005">
    <property type="protein sequence ID" value="RKS19030.1"/>
    <property type="molecule type" value="Genomic_DNA"/>
</dbReference>
<comment type="similarity">
    <text evidence="3">Belongs to the catalase family. HPII subfamily.</text>
</comment>
<dbReference type="InterPro" id="IPR024712">
    <property type="entry name" value="Catalase_clade2"/>
</dbReference>
<feature type="binding site" evidence="13">
    <location>
        <position position="373"/>
    </location>
    <ligand>
        <name>heme</name>
        <dbReference type="ChEBI" id="CHEBI:30413"/>
    </ligand>
</feature>
<protein>
    <recommendedName>
        <fullName evidence="10 15">Catalase</fullName>
        <ecNumber evidence="10 15">1.11.1.6</ecNumber>
    </recommendedName>
</protein>
<dbReference type="OrthoDB" id="9760293at2"/>
<keyword evidence="4 10" id="KW-0575">Peroxidase</keyword>
<feature type="binding site" evidence="13">
    <location>
        <position position="362"/>
    </location>
    <ligand>
        <name>heme</name>
        <dbReference type="ChEBI" id="CHEBI:30413"/>
    </ligand>
</feature>
<feature type="compositionally biased region" description="Basic and acidic residues" evidence="16">
    <location>
        <begin position="1"/>
        <end position="26"/>
    </location>
</feature>
<evidence type="ECO:0000256" key="11">
    <source>
        <dbReference type="PIRSR" id="PIRSR038927-1"/>
    </source>
</evidence>
<dbReference type="PROSITE" id="PS51402">
    <property type="entry name" value="CATALASE_3"/>
    <property type="match status" value="1"/>
</dbReference>
<dbReference type="Pfam" id="PF00199">
    <property type="entry name" value="Catalase"/>
    <property type="match status" value="1"/>
</dbReference>
<feature type="binding site" evidence="13">
    <location>
        <position position="165"/>
    </location>
    <ligand>
        <name>heme</name>
        <dbReference type="ChEBI" id="CHEBI:30413"/>
    </ligand>
</feature>
<evidence type="ECO:0000256" key="16">
    <source>
        <dbReference type="SAM" id="MobiDB-lite"/>
    </source>
</evidence>
<organism evidence="18 19">
    <name type="scientific">Flavobacterium endophyticum</name>
    <dbReference type="NCBI Taxonomy" id="1540163"/>
    <lineage>
        <taxon>Bacteria</taxon>
        <taxon>Pseudomonadati</taxon>
        <taxon>Bacteroidota</taxon>
        <taxon>Flavobacteriia</taxon>
        <taxon>Flavobacteriales</taxon>
        <taxon>Flavobacteriaceae</taxon>
        <taxon>Flavobacterium</taxon>
    </lineage>
</organism>
<dbReference type="Proteomes" id="UP000277579">
    <property type="component" value="Unassembled WGS sequence"/>
</dbReference>
<feature type="cross-link" description="3'-histidyl-3-tyrosine (His-Tyr)" evidence="14">
    <location>
        <begin position="343"/>
        <end position="366"/>
    </location>
</feature>
<dbReference type="GO" id="GO:0005829">
    <property type="term" value="C:cytosol"/>
    <property type="evidence" value="ECO:0007669"/>
    <property type="project" value="TreeGrafter"/>
</dbReference>
<feature type="active site" evidence="11">
    <location>
        <position position="152"/>
    </location>
</feature>
<feature type="binding site" evidence="13">
    <location>
        <position position="76"/>
    </location>
    <ligand>
        <name>heme</name>
        <dbReference type="ChEBI" id="CHEBI:30413"/>
    </ligand>
</feature>